<dbReference type="EMBL" id="AWQQ01000007">
    <property type="protein sequence ID" value="PHJ39794.1"/>
    <property type="molecule type" value="Genomic_DNA"/>
</dbReference>
<evidence type="ECO:0000256" key="2">
    <source>
        <dbReference type="ARBA" id="ARBA00022741"/>
    </source>
</evidence>
<protein>
    <submittedName>
        <fullName evidence="5">CbbX</fullName>
    </submittedName>
</protein>
<dbReference type="InterPro" id="IPR000641">
    <property type="entry name" value="CbxX/CfxQ"/>
</dbReference>
<comment type="caution">
    <text evidence="5">The sequence shown here is derived from an EMBL/GenBank/DDBJ whole genome shotgun (WGS) entry which is preliminary data.</text>
</comment>
<dbReference type="InterPro" id="IPR050773">
    <property type="entry name" value="CbxX/CfxQ_RuBisCO_ESX"/>
</dbReference>
<comment type="similarity">
    <text evidence="1">Belongs to the CbxX/CfxQ family.</text>
</comment>
<dbReference type="InterPro" id="IPR003959">
    <property type="entry name" value="ATPase_AAA_core"/>
</dbReference>
<keyword evidence="2" id="KW-0547">Nucleotide-binding</keyword>
<evidence type="ECO:0000256" key="3">
    <source>
        <dbReference type="ARBA" id="ARBA00022840"/>
    </source>
</evidence>
<dbReference type="InterPro" id="IPR027417">
    <property type="entry name" value="P-loop_NTPase"/>
</dbReference>
<dbReference type="Gene3D" id="1.10.8.60">
    <property type="match status" value="1"/>
</dbReference>
<dbReference type="Proteomes" id="UP000222564">
    <property type="component" value="Unassembled WGS sequence"/>
</dbReference>
<dbReference type="Pfam" id="PF17866">
    <property type="entry name" value="AAA_lid_6"/>
    <property type="match status" value="1"/>
</dbReference>
<dbReference type="InterPro" id="IPR000470">
    <property type="entry name" value="CbxX/CfqX_mono"/>
</dbReference>
<feature type="domain" description="AAA+ ATPase" evidence="4">
    <location>
        <begin position="75"/>
        <end position="214"/>
    </location>
</feature>
<dbReference type="SMART" id="SM00382">
    <property type="entry name" value="AAA"/>
    <property type="match status" value="1"/>
</dbReference>
<dbReference type="Pfam" id="PF00004">
    <property type="entry name" value="AAA"/>
    <property type="match status" value="1"/>
</dbReference>
<accession>A0A2C6MIZ5</accession>
<dbReference type="FunFam" id="3.40.50.300:FF:000216">
    <property type="entry name" value="Type VII secretion ATPase EccA"/>
    <property type="match status" value="1"/>
</dbReference>
<proteinExistence type="inferred from homology"/>
<dbReference type="GO" id="GO:0005524">
    <property type="term" value="F:ATP binding"/>
    <property type="evidence" value="ECO:0007669"/>
    <property type="project" value="UniProtKB-KW"/>
</dbReference>
<dbReference type="AlphaFoldDB" id="A0A2C6MIZ5"/>
<evidence type="ECO:0000313" key="5">
    <source>
        <dbReference type="EMBL" id="PHJ39794.1"/>
    </source>
</evidence>
<gene>
    <name evidence="5" type="ORF">P378_00980</name>
</gene>
<evidence type="ECO:0000259" key="4">
    <source>
        <dbReference type="SMART" id="SM00382"/>
    </source>
</evidence>
<keyword evidence="3" id="KW-0067">ATP-binding</keyword>
<organism evidence="5 6">
    <name type="scientific">Desulforamulus profundi</name>
    <dbReference type="NCBI Taxonomy" id="1383067"/>
    <lineage>
        <taxon>Bacteria</taxon>
        <taxon>Bacillati</taxon>
        <taxon>Bacillota</taxon>
        <taxon>Clostridia</taxon>
        <taxon>Eubacteriales</taxon>
        <taxon>Peptococcaceae</taxon>
        <taxon>Desulforamulus</taxon>
    </lineage>
</organism>
<dbReference type="PANTHER" id="PTHR43392">
    <property type="entry name" value="AAA-TYPE ATPASE FAMILY PROTEIN / ANKYRIN REPEAT FAMILY PROTEIN"/>
    <property type="match status" value="1"/>
</dbReference>
<name>A0A2C6MIZ5_9FIRM</name>
<dbReference type="Gene3D" id="3.40.50.300">
    <property type="entry name" value="P-loop containing nucleotide triphosphate hydrolases"/>
    <property type="match status" value="1"/>
</dbReference>
<reference evidence="5 6" key="1">
    <citation type="submission" date="2013-09" db="EMBL/GenBank/DDBJ databases">
        <title>Biodegradation of hydrocarbons in the deep terrestrial subsurface : characterization of a microbial consortium composed of two Desulfotomaculum species originating from a deep geological formation.</title>
        <authorList>
            <person name="Aullo T."/>
            <person name="Berlendis S."/>
            <person name="Lascourreges J.-F."/>
            <person name="Dessort D."/>
            <person name="Saint-Laurent S."/>
            <person name="Schraauwers B."/>
            <person name="Mas J."/>
            <person name="Magot M."/>
            <person name="Ranchou-Peyruse A."/>
        </authorList>
    </citation>
    <scope>NUCLEOTIDE SEQUENCE [LARGE SCALE GENOMIC DNA]</scope>
    <source>
        <strain evidence="5 6">Bs107</strain>
    </source>
</reference>
<dbReference type="GO" id="GO:0016887">
    <property type="term" value="F:ATP hydrolysis activity"/>
    <property type="evidence" value="ECO:0007669"/>
    <property type="project" value="InterPro"/>
</dbReference>
<dbReference type="InterPro" id="IPR003593">
    <property type="entry name" value="AAA+_ATPase"/>
</dbReference>
<keyword evidence="6" id="KW-1185">Reference proteome</keyword>
<sequence length="302" mass="34502">MANPACESLIECDGQENVQIDLDQTFRETKVQEILDELDRQLVGLQKVKARIKEIAAFLMVDRLRRDWGLKADRPVLHMSFTGRPGTGKTTVAMKMAQILHCMGYIRRNHLVVAQRDDLVGQYVGHTAPKTKEVLKKAMGGVLFIDEAYYLFRKDNERDYGQETIEILLQVMENQKDDLVVIFAGYKERMDEFYRMNPGMRSRVTHHIDFPDYLLDELLQIGGIMLAQQGYYLDNAASQAFRTLIEKQLALPNFANARTVRNAIDLIKLRQANRLFANAGVVLKKDLARIEAEDVPIDADIA</sequence>
<dbReference type="InterPro" id="IPR041627">
    <property type="entry name" value="AAA_lid_6"/>
</dbReference>
<evidence type="ECO:0000313" key="6">
    <source>
        <dbReference type="Proteomes" id="UP000222564"/>
    </source>
</evidence>
<dbReference type="PANTHER" id="PTHR43392:SF2">
    <property type="entry name" value="AAA-TYPE ATPASE FAMILY PROTEIN _ ANKYRIN REPEAT FAMILY PROTEIN"/>
    <property type="match status" value="1"/>
</dbReference>
<dbReference type="RefSeq" id="WP_238472691.1">
    <property type="nucleotide sequence ID" value="NZ_AWQQ01000007.1"/>
</dbReference>
<dbReference type="PRINTS" id="PR00820">
    <property type="entry name" value="CBXXCFQX"/>
</dbReference>
<dbReference type="PRINTS" id="PR00819">
    <property type="entry name" value="CBXCFQXSUPER"/>
</dbReference>
<dbReference type="SUPFAM" id="SSF52540">
    <property type="entry name" value="P-loop containing nucleoside triphosphate hydrolases"/>
    <property type="match status" value="1"/>
</dbReference>
<evidence type="ECO:0000256" key="1">
    <source>
        <dbReference type="ARBA" id="ARBA00010378"/>
    </source>
</evidence>